<evidence type="ECO:0000256" key="1">
    <source>
        <dbReference type="SAM" id="MobiDB-lite"/>
    </source>
</evidence>
<proteinExistence type="predicted"/>
<dbReference type="EMBL" id="HBEJ01011837">
    <property type="protein sequence ID" value="CAD8372411.1"/>
    <property type="molecule type" value="Transcribed_RNA"/>
</dbReference>
<accession>A0A7S0FND8</accession>
<dbReference type="SUPFAM" id="SSF48179">
    <property type="entry name" value="6-phosphogluconate dehydrogenase C-terminal domain-like"/>
    <property type="match status" value="1"/>
</dbReference>
<reference evidence="3" key="1">
    <citation type="submission" date="2021-01" db="EMBL/GenBank/DDBJ databases">
        <authorList>
            <person name="Corre E."/>
            <person name="Pelletier E."/>
            <person name="Niang G."/>
            <person name="Scheremetjew M."/>
            <person name="Finn R."/>
            <person name="Kale V."/>
            <person name="Holt S."/>
            <person name="Cochrane G."/>
            <person name="Meng A."/>
            <person name="Brown T."/>
            <person name="Cohen L."/>
        </authorList>
    </citation>
    <scope>NUCLEOTIDE SEQUENCE</scope>
    <source>
        <strain evidence="3">CCMP3303</strain>
    </source>
</reference>
<dbReference type="Pfam" id="PF02317">
    <property type="entry name" value="Octopine_DH"/>
    <property type="match status" value="1"/>
</dbReference>
<dbReference type="PANTHER" id="PTHR38015:SF1">
    <property type="entry name" value="OPINE DEHYDROGENASE DOMAIN-CONTAINING PROTEIN"/>
    <property type="match status" value="1"/>
</dbReference>
<gene>
    <name evidence="3" type="ORF">MPOL1434_LOCUS6939</name>
</gene>
<dbReference type="AlphaFoldDB" id="A0A7S0FND8"/>
<dbReference type="InterPro" id="IPR003421">
    <property type="entry name" value="Opine_DH"/>
</dbReference>
<dbReference type="InterPro" id="IPR008927">
    <property type="entry name" value="6-PGluconate_DH-like_C_sf"/>
</dbReference>
<organism evidence="3">
    <name type="scientific">Minutocellus polymorphus</name>
    <dbReference type="NCBI Taxonomy" id="265543"/>
    <lineage>
        <taxon>Eukaryota</taxon>
        <taxon>Sar</taxon>
        <taxon>Stramenopiles</taxon>
        <taxon>Ochrophyta</taxon>
        <taxon>Bacillariophyta</taxon>
        <taxon>Mediophyceae</taxon>
        <taxon>Cymatosirophycidae</taxon>
        <taxon>Cymatosirales</taxon>
        <taxon>Cymatosiraceae</taxon>
        <taxon>Minutocellus</taxon>
    </lineage>
</organism>
<name>A0A7S0FND8_9STRA</name>
<dbReference type="InterPro" id="IPR013328">
    <property type="entry name" value="6PGD_dom2"/>
</dbReference>
<feature type="domain" description="Opine dehydrogenase" evidence="2">
    <location>
        <begin position="18"/>
        <end position="54"/>
    </location>
</feature>
<dbReference type="Gene3D" id="1.10.1040.10">
    <property type="entry name" value="N-(1-d-carboxylethyl)-l-norvaline Dehydrogenase, domain 2"/>
    <property type="match status" value="1"/>
</dbReference>
<dbReference type="InterPro" id="IPR051729">
    <property type="entry name" value="Opine/Lysopine_DH"/>
</dbReference>
<evidence type="ECO:0000259" key="2">
    <source>
        <dbReference type="Pfam" id="PF02317"/>
    </source>
</evidence>
<evidence type="ECO:0000313" key="3">
    <source>
        <dbReference type="EMBL" id="CAD8372411.1"/>
    </source>
</evidence>
<protein>
    <recommendedName>
        <fullName evidence="2">Opine dehydrogenase domain-containing protein</fullName>
    </recommendedName>
</protein>
<dbReference type="GO" id="GO:0016491">
    <property type="term" value="F:oxidoreductase activity"/>
    <property type="evidence" value="ECO:0007669"/>
    <property type="project" value="InterPro"/>
</dbReference>
<sequence length="118" mass="12797">MIPNLTHRLSSCSSTTGYFTEDIPCGLCVTRGIAELAGVPTPHMDDVIVWCQQMIGKEYLVDGKLTGKDLHSTRAPQHYGFTDLDKFMEANHYLDAATGVEDEGPAVDGAQELPVSAQ</sequence>
<feature type="region of interest" description="Disordered" evidence="1">
    <location>
        <begin position="99"/>
        <end position="118"/>
    </location>
</feature>
<dbReference type="PANTHER" id="PTHR38015">
    <property type="entry name" value="BLR6086 PROTEIN"/>
    <property type="match status" value="1"/>
</dbReference>